<evidence type="ECO:0000256" key="1">
    <source>
        <dbReference type="SAM" id="Phobius"/>
    </source>
</evidence>
<proteinExistence type="predicted"/>
<dbReference type="STRING" id="194439.CT0501"/>
<evidence type="ECO:0000313" key="3">
    <source>
        <dbReference type="Proteomes" id="UP000001007"/>
    </source>
</evidence>
<organism evidence="2 3">
    <name type="scientific">Chlorobaculum tepidum (strain ATCC 49652 / DSM 12025 / NBRC 103806 / TLS)</name>
    <name type="common">Chlorobium tepidum</name>
    <dbReference type="NCBI Taxonomy" id="194439"/>
    <lineage>
        <taxon>Bacteria</taxon>
        <taxon>Pseudomonadati</taxon>
        <taxon>Chlorobiota</taxon>
        <taxon>Chlorobiia</taxon>
        <taxon>Chlorobiales</taxon>
        <taxon>Chlorobiaceae</taxon>
        <taxon>Chlorobaculum</taxon>
    </lineage>
</organism>
<dbReference type="eggNOG" id="COG3305">
    <property type="taxonomic scope" value="Bacteria"/>
</dbReference>
<dbReference type="Proteomes" id="UP000001007">
    <property type="component" value="Chromosome"/>
</dbReference>
<keyword evidence="1" id="KW-0812">Transmembrane</keyword>
<protein>
    <recommendedName>
        <fullName evidence="4">DUF2127 domain-containing protein</fullName>
    </recommendedName>
</protein>
<dbReference type="InterPro" id="IPR014511">
    <property type="entry name" value="DUF2068_TM_subgr"/>
</dbReference>
<dbReference type="EMBL" id="AE006470">
    <property type="protein sequence ID" value="AAM71743.1"/>
    <property type="molecule type" value="Genomic_DNA"/>
</dbReference>
<feature type="transmembrane region" description="Helical" evidence="1">
    <location>
        <begin position="149"/>
        <end position="167"/>
    </location>
</feature>
<dbReference type="KEGG" id="cte:CT0501"/>
<dbReference type="PIRSF" id="PIRSF021485">
    <property type="entry name" value="UCP021485"/>
    <property type="match status" value="1"/>
</dbReference>
<dbReference type="Pfam" id="PF09900">
    <property type="entry name" value="DUF2127"/>
    <property type="match status" value="1"/>
</dbReference>
<name>Q8KF31_CHLTE</name>
<dbReference type="HOGENOM" id="CLU_1164247_0_0_10"/>
<dbReference type="PATRIC" id="fig|194439.7.peg.481"/>
<keyword evidence="3" id="KW-1185">Reference proteome</keyword>
<feature type="transmembrane region" description="Helical" evidence="1">
    <location>
        <begin position="204"/>
        <end position="225"/>
    </location>
</feature>
<feature type="transmembrane region" description="Helical" evidence="1">
    <location>
        <begin position="86"/>
        <end position="108"/>
    </location>
</feature>
<reference evidence="2 3" key="1">
    <citation type="journal article" date="2002" name="Proc. Natl. Acad. Sci. U.S.A.">
        <title>The complete genome sequence of Chlorobium tepidum TLS, a photosynthetic, anaerobic, green-sulfur bacterium.</title>
        <authorList>
            <person name="Eisen J.A."/>
            <person name="Nelson K.E."/>
            <person name="Paulsen I.T."/>
            <person name="Heidelberg J.F."/>
            <person name="Wu M."/>
            <person name="Dodson R.J."/>
            <person name="Deboy R."/>
            <person name="Gwinn M.L."/>
            <person name="Nelson W.C."/>
            <person name="Haft D.H."/>
            <person name="Hickey E.K."/>
            <person name="Peterson J.D."/>
            <person name="Durkin A.S."/>
            <person name="Kolonay J.L."/>
            <person name="Yang F."/>
            <person name="Holt I."/>
            <person name="Umayam L.A."/>
            <person name="Mason T."/>
            <person name="Brenner M."/>
            <person name="Shea T.P."/>
            <person name="Parksey D."/>
            <person name="Nierman W.C."/>
            <person name="Feldblyum T.V."/>
            <person name="Hansen C.L."/>
            <person name="Craven M.B."/>
            <person name="Radune D."/>
            <person name="Vamathevan J."/>
            <person name="Khouri H."/>
            <person name="White O."/>
            <person name="Gruber T.M."/>
            <person name="Ketchum K.A."/>
            <person name="Venter J.C."/>
            <person name="Tettelin H."/>
            <person name="Bryant D.A."/>
            <person name="Fraser C.M."/>
        </authorList>
    </citation>
    <scope>NUCLEOTIDE SEQUENCE [LARGE SCALE GENOMIC DNA]</scope>
    <source>
        <strain evidence="3">ATCC 49652 / DSM 12025 / NBRC 103806 / TLS</strain>
    </source>
</reference>
<accession>Q8KF31</accession>
<feature type="transmembrane region" description="Helical" evidence="1">
    <location>
        <begin position="179"/>
        <end position="198"/>
    </location>
</feature>
<keyword evidence="1" id="KW-1133">Transmembrane helix</keyword>
<dbReference type="AlphaFoldDB" id="Q8KF31"/>
<dbReference type="InterPro" id="IPR021125">
    <property type="entry name" value="DUF2127"/>
</dbReference>
<sequence>MSQGKSWKYCTGDERGFCAQGVQRIFSAKDPFLTDVIWRIEMRKKVIRLSLNSSASNARKTVRPVNCYNHSVQKIRGPLIHNFKGGLRAVSIFEAGKGILVLSLALLLSTFVSRDLPGIIAEIKTRWNVDPSSHMPHLAKMLMQDLTGARLHFLIMLAAIYALMRFIEAYGLWFARRWAEWFALVSGGVYLPIELYELAKGFSWLKMGILTINLIIVAYMAWLLIRGKSVLKSDEGDA</sequence>
<gene>
    <name evidence="2" type="ordered locus">CT0501</name>
</gene>
<dbReference type="OrthoDB" id="199539at2"/>
<keyword evidence="1" id="KW-0472">Membrane</keyword>
<dbReference type="EnsemblBacteria" id="AAM71743">
    <property type="protein sequence ID" value="AAM71743"/>
    <property type="gene ID" value="CT0501"/>
</dbReference>
<evidence type="ECO:0008006" key="4">
    <source>
        <dbReference type="Google" id="ProtNLM"/>
    </source>
</evidence>
<evidence type="ECO:0000313" key="2">
    <source>
        <dbReference type="EMBL" id="AAM71743.1"/>
    </source>
</evidence>